<keyword evidence="2" id="KW-1133">Transmembrane helix</keyword>
<feature type="region of interest" description="Disordered" evidence="1">
    <location>
        <begin position="517"/>
        <end position="549"/>
    </location>
</feature>
<evidence type="ECO:0000256" key="2">
    <source>
        <dbReference type="SAM" id="Phobius"/>
    </source>
</evidence>
<evidence type="ECO:0000313" key="4">
    <source>
        <dbReference type="Proteomes" id="UP000887565"/>
    </source>
</evidence>
<keyword evidence="4" id="KW-1185">Reference proteome</keyword>
<dbReference type="GO" id="GO:0005938">
    <property type="term" value="C:cell cortex"/>
    <property type="evidence" value="ECO:0007669"/>
    <property type="project" value="TreeGrafter"/>
</dbReference>
<evidence type="ECO:0000256" key="1">
    <source>
        <dbReference type="SAM" id="MobiDB-lite"/>
    </source>
</evidence>
<feature type="domain" description="Shavenoid isoform B-like N-terminal" evidence="3">
    <location>
        <begin position="24"/>
        <end position="98"/>
    </location>
</feature>
<dbReference type="Proteomes" id="UP000887565">
    <property type="component" value="Unplaced"/>
</dbReference>
<feature type="transmembrane region" description="Helical" evidence="2">
    <location>
        <begin position="264"/>
        <end position="291"/>
    </location>
</feature>
<name>A0A915JDL8_ROMCU</name>
<evidence type="ECO:0000259" key="3">
    <source>
        <dbReference type="Pfam" id="PF23328"/>
    </source>
</evidence>
<proteinExistence type="predicted"/>
<organism evidence="4 5">
    <name type="scientific">Romanomermis culicivorax</name>
    <name type="common">Nematode worm</name>
    <dbReference type="NCBI Taxonomy" id="13658"/>
    <lineage>
        <taxon>Eukaryota</taxon>
        <taxon>Metazoa</taxon>
        <taxon>Ecdysozoa</taxon>
        <taxon>Nematoda</taxon>
        <taxon>Enoplea</taxon>
        <taxon>Dorylaimia</taxon>
        <taxon>Mermithida</taxon>
        <taxon>Mermithoidea</taxon>
        <taxon>Mermithidae</taxon>
        <taxon>Romanomermis</taxon>
    </lineage>
</organism>
<reference evidence="5" key="1">
    <citation type="submission" date="2022-11" db="UniProtKB">
        <authorList>
            <consortium name="WormBaseParasite"/>
        </authorList>
    </citation>
    <scope>IDENTIFICATION</scope>
</reference>
<dbReference type="InterPro" id="IPR057507">
    <property type="entry name" value="Sha_B-like_N"/>
</dbReference>
<dbReference type="Pfam" id="PF23328">
    <property type="entry name" value="Sha_B_N"/>
    <property type="match status" value="1"/>
</dbReference>
<keyword evidence="2" id="KW-0472">Membrane</keyword>
<feature type="region of interest" description="Disordered" evidence="1">
    <location>
        <begin position="609"/>
        <end position="642"/>
    </location>
</feature>
<keyword evidence="2" id="KW-0812">Transmembrane</keyword>
<accession>A0A915JDL8</accession>
<feature type="region of interest" description="Disordered" evidence="1">
    <location>
        <begin position="371"/>
        <end position="414"/>
    </location>
</feature>
<dbReference type="PANTHER" id="PTHR39387:SF1">
    <property type="entry name" value="SHAVENOID, ISOFORM B"/>
    <property type="match status" value="1"/>
</dbReference>
<protein>
    <recommendedName>
        <fullName evidence="3">Shavenoid isoform B-like N-terminal domain-containing protein</fullName>
    </recommendedName>
</protein>
<dbReference type="PANTHER" id="PTHR39387">
    <property type="entry name" value="SHAVENOID, ISOFORM B"/>
    <property type="match status" value="1"/>
</dbReference>
<evidence type="ECO:0000313" key="5">
    <source>
        <dbReference type="WBParaSite" id="nRc.2.0.1.t24267-RA"/>
    </source>
</evidence>
<dbReference type="WBParaSite" id="nRc.2.0.1.t24267-RA">
    <property type="protein sequence ID" value="nRc.2.0.1.t24267-RA"/>
    <property type="gene ID" value="nRc.2.0.1.g24267"/>
</dbReference>
<sequence>MVTLLSLIITSYYLLWDYGLAMSFNVTRVFNDGDIFSTSQVAQITQSLSQEDVAQQQCDSKYCSTYQAYPLRANQCFCQCPNSSPVFLQHTRQCASTVDDCHVVPFFNRNKHQGSIPTVFIPLKGQMINPSGRLDWNGALKNSDNQNSGAAEKCAVHSVGYLSKDGWSSIDNGNNLFGLATESDVTGIKWFGDKQDQLQLTGKLIQLSLQCDNEKNNNLCIVFRVVGKSVNGLNTESTQLSSEPNKGASTSGVGSNQMDRANQIGLIVGIACGIVLTLTLIAVAVFWTVCWRQQKERLARKIQLHVLYQQRMQQQNGGPFPGLGSTARNFNPNHEDAVRSALEVLQSFGAANYNPFLESCWQRSPNMPYGVGEHRPQSLHDDPRSMSPLPNGSPHVRHYSSQQLPPPPPYPHQRRRLNFSPEYFERELMAHPPPSAEEFLFELRRMIETAKGRIRSRRYAPRLEGIPEEDQWSESYSTYNTVQTLTPAESAAPQLTTTTTSPSSSVVHYPQVENDLSPVSSVDSGFADDSQPKTTTMATTDNIPTNDQSSEAGKVANWLMATTLPESIELTEMDVGSSIVHEQNLKYEAQNPRKFENSGFLGRIFRRTASEPGTSSENGLRGHRANSLGERPTVKNSHPRNDFSCPQNLRALDFAQAKIPRQTKQSSDAQNFDPGAHQMIFNDQYWADHPINELLLTCQALPYGCTAPRNRRGRSPGIFQGVENRCFSSSQNIP</sequence>
<feature type="compositionally biased region" description="Polar residues" evidence="1">
    <location>
        <begin position="532"/>
        <end position="549"/>
    </location>
</feature>
<dbReference type="AlphaFoldDB" id="A0A915JDL8"/>
<feature type="compositionally biased region" description="Basic and acidic residues" evidence="1">
    <location>
        <begin position="372"/>
        <end position="384"/>
    </location>
</feature>